<protein>
    <submittedName>
        <fullName evidence="1">Uncharacterized protein</fullName>
    </submittedName>
</protein>
<dbReference type="EMBL" id="UHJL01000003">
    <property type="protein sequence ID" value="SUQ24907.1"/>
    <property type="molecule type" value="Genomic_DNA"/>
</dbReference>
<organism evidence="1 2">
    <name type="scientific">Fibrobacter succinogenes</name>
    <name type="common">Bacteroides succinogenes</name>
    <dbReference type="NCBI Taxonomy" id="833"/>
    <lineage>
        <taxon>Bacteria</taxon>
        <taxon>Pseudomonadati</taxon>
        <taxon>Fibrobacterota</taxon>
        <taxon>Fibrobacteria</taxon>
        <taxon>Fibrobacterales</taxon>
        <taxon>Fibrobacteraceae</taxon>
        <taxon>Fibrobacter</taxon>
    </lineage>
</organism>
<evidence type="ECO:0000313" key="2">
    <source>
        <dbReference type="Proteomes" id="UP000255423"/>
    </source>
</evidence>
<reference evidence="1 2" key="1">
    <citation type="submission" date="2017-08" db="EMBL/GenBank/DDBJ databases">
        <authorList>
            <person name="de Groot N.N."/>
        </authorList>
    </citation>
    <scope>NUCLEOTIDE SEQUENCE [LARGE SCALE GENOMIC DNA]</scope>
    <source>
        <strain evidence="1 2">HM2</strain>
    </source>
</reference>
<gene>
    <name evidence="1" type="ORF">SAMN05661053_2321</name>
</gene>
<name>A0A380S6P1_FIBSU</name>
<sequence length="161" mass="18692">MTIKEFLKAKTLFCVVLGKELSERIIAALGNCPMWEDVDVFKDEVGEEWDDFAATEHCRMLVDSCKKDSPYIVLYCDVAEYRCEDTESPVTVAKLREFLSCFTCSEWDSTSWISKYPDFYSERIVTVFPNGVVEFSAKETNEFPKHFMLIPQNVWDGIDYE</sequence>
<evidence type="ECO:0000313" key="1">
    <source>
        <dbReference type="EMBL" id="SUQ24907.1"/>
    </source>
</evidence>
<proteinExistence type="predicted"/>
<dbReference type="Proteomes" id="UP000255423">
    <property type="component" value="Unassembled WGS sequence"/>
</dbReference>
<accession>A0A380S6P1</accession>
<dbReference type="AlphaFoldDB" id="A0A380S6P1"/>
<dbReference type="RefSeq" id="WP_109573260.1">
    <property type="nucleotide sequence ID" value="NZ_UHJL01000003.1"/>
</dbReference>